<dbReference type="SUPFAM" id="SSF57884">
    <property type="entry name" value="Ada DNA repair protein, N-terminal domain (N-Ada 10)"/>
    <property type="match status" value="1"/>
</dbReference>
<reference evidence="8" key="1">
    <citation type="journal article" date="2020" name="Stud. Mycol.">
        <title>101 Dothideomycetes genomes: a test case for predicting lifestyles and emergence of pathogens.</title>
        <authorList>
            <person name="Haridas S."/>
            <person name="Albert R."/>
            <person name="Binder M."/>
            <person name="Bloem J."/>
            <person name="Labutti K."/>
            <person name="Salamov A."/>
            <person name="Andreopoulos B."/>
            <person name="Baker S."/>
            <person name="Barry K."/>
            <person name="Bills G."/>
            <person name="Bluhm B."/>
            <person name="Cannon C."/>
            <person name="Castanera R."/>
            <person name="Culley D."/>
            <person name="Daum C."/>
            <person name="Ezra D."/>
            <person name="Gonzalez J."/>
            <person name="Henrissat B."/>
            <person name="Kuo A."/>
            <person name="Liang C."/>
            <person name="Lipzen A."/>
            <person name="Lutzoni F."/>
            <person name="Magnuson J."/>
            <person name="Mondo S."/>
            <person name="Nolan M."/>
            <person name="Ohm R."/>
            <person name="Pangilinan J."/>
            <person name="Park H.-J."/>
            <person name="Ramirez L."/>
            <person name="Alfaro M."/>
            <person name="Sun H."/>
            <person name="Tritt A."/>
            <person name="Yoshinaga Y."/>
            <person name="Zwiers L.-H."/>
            <person name="Turgeon B."/>
            <person name="Goodwin S."/>
            <person name="Spatafora J."/>
            <person name="Crous P."/>
            <person name="Grigoriev I."/>
        </authorList>
    </citation>
    <scope>NUCLEOTIDE SEQUENCE</scope>
    <source>
        <strain evidence="8">CBS 113979</strain>
    </source>
</reference>
<dbReference type="AlphaFoldDB" id="A0A6G1HAE3"/>
<keyword evidence="9" id="KW-1185">Reference proteome</keyword>
<sequence length="322" mass="35351">MPYTTPAARWQALTHRDRAANNHFVYTVRSTLIYCRPHCPARLARRANIGFCDTPAEAEKLGFRACKRCKPDVGDVEDETDRAVRVAKEVLGEVAVAQRRGGGKGGAMGEGMGVKELAKRVGLSERYFYGVFKAKVGCSPKEYLSRLLSEEQTIPEPEDKLPDIRHLPGVPGTQTVDSSTSLADYCVFEQPHSFDDLLYWDTPPANALTSPETESPPLPSIPTTPDDSSNRVSANSSVATGGNSLRPSTSLPNLQNWTCNTAIFPDDDFDFSEILKDPLPGLDVGLWDNESIDLSLFTTADCGRDMYSADFDVWEALNLKLA</sequence>
<dbReference type="GO" id="GO:0008270">
    <property type="term" value="F:zinc ion binding"/>
    <property type="evidence" value="ECO:0007669"/>
    <property type="project" value="InterPro"/>
</dbReference>
<evidence type="ECO:0000313" key="8">
    <source>
        <dbReference type="EMBL" id="KAF1990022.1"/>
    </source>
</evidence>
<dbReference type="GO" id="GO:0003700">
    <property type="term" value="F:DNA-binding transcription factor activity"/>
    <property type="evidence" value="ECO:0007669"/>
    <property type="project" value="InterPro"/>
</dbReference>
<dbReference type="Pfam" id="PF02805">
    <property type="entry name" value="Ada_Zn_binding"/>
    <property type="match status" value="1"/>
</dbReference>
<dbReference type="GO" id="GO:0043565">
    <property type="term" value="F:sequence-specific DNA binding"/>
    <property type="evidence" value="ECO:0007669"/>
    <property type="project" value="InterPro"/>
</dbReference>
<feature type="compositionally biased region" description="Polar residues" evidence="6">
    <location>
        <begin position="240"/>
        <end position="249"/>
    </location>
</feature>
<accession>A0A6G1HAE3</accession>
<keyword evidence="4" id="KW-0010">Activator</keyword>
<dbReference type="InterPro" id="IPR004026">
    <property type="entry name" value="Ada_DNA_repair_Zn-bd"/>
</dbReference>
<gene>
    <name evidence="8" type="ORF">K402DRAFT_390345</name>
</gene>
<evidence type="ECO:0000259" key="7">
    <source>
        <dbReference type="PROSITE" id="PS01124"/>
    </source>
</evidence>
<evidence type="ECO:0000256" key="5">
    <source>
        <dbReference type="ARBA" id="ARBA00023163"/>
    </source>
</evidence>
<dbReference type="InterPro" id="IPR035451">
    <property type="entry name" value="Ada-like_dom_sf"/>
</dbReference>
<evidence type="ECO:0000256" key="2">
    <source>
        <dbReference type="ARBA" id="ARBA00022603"/>
    </source>
</evidence>
<keyword evidence="3" id="KW-0805">Transcription regulation</keyword>
<feature type="region of interest" description="Disordered" evidence="6">
    <location>
        <begin position="205"/>
        <end position="249"/>
    </location>
</feature>
<feature type="domain" description="HTH araC/xylS-type" evidence="7">
    <location>
        <begin position="114"/>
        <end position="146"/>
    </location>
</feature>
<dbReference type="OrthoDB" id="2447880at2759"/>
<feature type="compositionally biased region" description="Low complexity" evidence="6">
    <location>
        <begin position="223"/>
        <end position="239"/>
    </location>
</feature>
<comment type="cofactor">
    <cofactor evidence="1">
        <name>Zn(2+)</name>
        <dbReference type="ChEBI" id="CHEBI:29105"/>
    </cofactor>
</comment>
<dbReference type="GO" id="GO:0008168">
    <property type="term" value="F:methyltransferase activity"/>
    <property type="evidence" value="ECO:0007669"/>
    <property type="project" value="UniProtKB-KW"/>
</dbReference>
<dbReference type="Proteomes" id="UP000800041">
    <property type="component" value="Unassembled WGS sequence"/>
</dbReference>
<dbReference type="EMBL" id="ML977143">
    <property type="protein sequence ID" value="KAF1990022.1"/>
    <property type="molecule type" value="Genomic_DNA"/>
</dbReference>
<dbReference type="InterPro" id="IPR009057">
    <property type="entry name" value="Homeodomain-like_sf"/>
</dbReference>
<protein>
    <recommendedName>
        <fullName evidence="7">HTH araC/xylS-type domain-containing protein</fullName>
    </recommendedName>
</protein>
<evidence type="ECO:0000256" key="1">
    <source>
        <dbReference type="ARBA" id="ARBA00001947"/>
    </source>
</evidence>
<dbReference type="SUPFAM" id="SSF46689">
    <property type="entry name" value="Homeodomain-like"/>
    <property type="match status" value="1"/>
</dbReference>
<dbReference type="Pfam" id="PF00165">
    <property type="entry name" value="HTH_AraC"/>
    <property type="match status" value="1"/>
</dbReference>
<dbReference type="Gene3D" id="1.10.10.60">
    <property type="entry name" value="Homeodomain-like"/>
    <property type="match status" value="1"/>
</dbReference>
<dbReference type="GO" id="GO:0032259">
    <property type="term" value="P:methylation"/>
    <property type="evidence" value="ECO:0007669"/>
    <property type="project" value="UniProtKB-KW"/>
</dbReference>
<name>A0A6G1HAE3_9PEZI</name>
<dbReference type="InterPro" id="IPR018060">
    <property type="entry name" value="HTH_AraC"/>
</dbReference>
<organism evidence="8 9">
    <name type="scientific">Aulographum hederae CBS 113979</name>
    <dbReference type="NCBI Taxonomy" id="1176131"/>
    <lineage>
        <taxon>Eukaryota</taxon>
        <taxon>Fungi</taxon>
        <taxon>Dikarya</taxon>
        <taxon>Ascomycota</taxon>
        <taxon>Pezizomycotina</taxon>
        <taxon>Dothideomycetes</taxon>
        <taxon>Pleosporomycetidae</taxon>
        <taxon>Aulographales</taxon>
        <taxon>Aulographaceae</taxon>
    </lineage>
</organism>
<keyword evidence="2" id="KW-0808">Transferase</keyword>
<keyword evidence="5" id="KW-0804">Transcription</keyword>
<keyword evidence="2" id="KW-0489">Methyltransferase</keyword>
<proteinExistence type="predicted"/>
<evidence type="ECO:0000256" key="3">
    <source>
        <dbReference type="ARBA" id="ARBA00023015"/>
    </source>
</evidence>
<dbReference type="Gene3D" id="3.40.10.10">
    <property type="entry name" value="DNA Methylphosphotriester Repair Domain"/>
    <property type="match status" value="1"/>
</dbReference>
<evidence type="ECO:0000256" key="6">
    <source>
        <dbReference type="SAM" id="MobiDB-lite"/>
    </source>
</evidence>
<evidence type="ECO:0000313" key="9">
    <source>
        <dbReference type="Proteomes" id="UP000800041"/>
    </source>
</evidence>
<dbReference type="GO" id="GO:0006281">
    <property type="term" value="P:DNA repair"/>
    <property type="evidence" value="ECO:0007669"/>
    <property type="project" value="InterPro"/>
</dbReference>
<dbReference type="PROSITE" id="PS01124">
    <property type="entry name" value="HTH_ARAC_FAMILY_2"/>
    <property type="match status" value="1"/>
</dbReference>
<evidence type="ECO:0000256" key="4">
    <source>
        <dbReference type="ARBA" id="ARBA00023159"/>
    </source>
</evidence>